<evidence type="ECO:0000256" key="1">
    <source>
        <dbReference type="ARBA" id="ARBA00004167"/>
    </source>
</evidence>
<keyword evidence="9" id="KW-1185">Reference proteome</keyword>
<dbReference type="InterPro" id="IPR004864">
    <property type="entry name" value="LEA_2"/>
</dbReference>
<dbReference type="InterPro" id="IPR044839">
    <property type="entry name" value="NDR1-like"/>
</dbReference>
<keyword evidence="3 6" id="KW-1133">Transmembrane helix</keyword>
<feature type="domain" description="Late embryogenesis abundant protein LEA-2 subgroup" evidence="7">
    <location>
        <begin position="142"/>
        <end position="243"/>
    </location>
</feature>
<gene>
    <name evidence="8" type="ORF">HUJ06_030086</name>
</gene>
<evidence type="ECO:0000313" key="9">
    <source>
        <dbReference type="Proteomes" id="UP000607653"/>
    </source>
</evidence>
<evidence type="ECO:0000256" key="4">
    <source>
        <dbReference type="ARBA" id="ARBA00023136"/>
    </source>
</evidence>
<evidence type="ECO:0000256" key="6">
    <source>
        <dbReference type="SAM" id="Phobius"/>
    </source>
</evidence>
<keyword evidence="4 6" id="KW-0472">Membrane</keyword>
<protein>
    <recommendedName>
        <fullName evidence="7">Late embryogenesis abundant protein LEA-2 subgroup domain-containing protein</fullName>
    </recommendedName>
</protein>
<feature type="region of interest" description="Disordered" evidence="5">
    <location>
        <begin position="55"/>
        <end position="81"/>
    </location>
</feature>
<evidence type="ECO:0000313" key="8">
    <source>
        <dbReference type="EMBL" id="DAD28618.1"/>
    </source>
</evidence>
<evidence type="ECO:0000259" key="7">
    <source>
        <dbReference type="Pfam" id="PF03168"/>
    </source>
</evidence>
<dbReference type="GO" id="GO:0016020">
    <property type="term" value="C:membrane"/>
    <property type="evidence" value="ECO:0007669"/>
    <property type="project" value="UniProtKB-SubCell"/>
</dbReference>
<dbReference type="PANTHER" id="PTHR31234:SF39">
    <property type="entry name" value="HARPIN-INDUCED PROTEIN 1 CONTAINING PROTEIN, EXPRESSED"/>
    <property type="match status" value="1"/>
</dbReference>
<keyword evidence="2 6" id="KW-0812">Transmembrane</keyword>
<dbReference type="EMBL" id="DUZY01000002">
    <property type="protein sequence ID" value="DAD28618.1"/>
    <property type="molecule type" value="Genomic_DNA"/>
</dbReference>
<accession>A0A822YGL3</accession>
<evidence type="ECO:0000256" key="5">
    <source>
        <dbReference type="SAM" id="MobiDB-lite"/>
    </source>
</evidence>
<name>A0A822YGL3_NELNU</name>
<evidence type="ECO:0000256" key="3">
    <source>
        <dbReference type="ARBA" id="ARBA00022989"/>
    </source>
</evidence>
<dbReference type="Proteomes" id="UP000607653">
    <property type="component" value="Unassembled WGS sequence"/>
</dbReference>
<dbReference type="Pfam" id="PF03168">
    <property type="entry name" value="LEA_2"/>
    <property type="match status" value="1"/>
</dbReference>
<reference evidence="8 9" key="1">
    <citation type="journal article" date="2020" name="Mol. Biol. Evol.">
        <title>Distinct Expression and Methylation Patterns for Genes with Different Fates following a Single Whole-Genome Duplication in Flowering Plants.</title>
        <authorList>
            <person name="Shi T."/>
            <person name="Rahmani R.S."/>
            <person name="Gugger P.F."/>
            <person name="Wang M."/>
            <person name="Li H."/>
            <person name="Zhang Y."/>
            <person name="Li Z."/>
            <person name="Wang Q."/>
            <person name="Van de Peer Y."/>
            <person name="Marchal K."/>
            <person name="Chen J."/>
        </authorList>
    </citation>
    <scope>NUCLEOTIDE SEQUENCE [LARGE SCALE GENOMIC DNA]</scope>
    <source>
        <tissue evidence="8">Leaf</tissue>
    </source>
</reference>
<comment type="subcellular location">
    <subcellularLocation>
        <location evidence="1">Membrane</location>
        <topology evidence="1">Single-pass membrane protein</topology>
    </subcellularLocation>
</comment>
<organism evidence="8 9">
    <name type="scientific">Nelumbo nucifera</name>
    <name type="common">Sacred lotus</name>
    <dbReference type="NCBI Taxonomy" id="4432"/>
    <lineage>
        <taxon>Eukaryota</taxon>
        <taxon>Viridiplantae</taxon>
        <taxon>Streptophyta</taxon>
        <taxon>Embryophyta</taxon>
        <taxon>Tracheophyta</taxon>
        <taxon>Spermatophyta</taxon>
        <taxon>Magnoliopsida</taxon>
        <taxon>Proteales</taxon>
        <taxon>Nelumbonaceae</taxon>
        <taxon>Nelumbo</taxon>
    </lineage>
</organism>
<sequence>MLQAQQKEFRILPLEATLLNTKTVPNSAQPFFLFSIYTELRLALTCTPSCKVQTSDQKASETMAGPAPAAPRSTQKAPSSRPGLLRASAITILALIILAGLAVIIIWLVIRPRRLEYTIEDGSIHGFDLKYNHLNASFDFVIRAYNPNKKVSVYYDSVEVDVSYDDQTLAMDVVEPFFQPHRNVTHFQVKPVARLVPLLGSVSRDLRLEKSSGGVELAVRVKARIRFKVGMWKSTKRTLRVTCSPVVVHLSSSSKVFDRVYCDIDL</sequence>
<comment type="caution">
    <text evidence="8">The sequence shown here is derived from an EMBL/GenBank/DDBJ whole genome shotgun (WGS) entry which is preliminary data.</text>
</comment>
<evidence type="ECO:0000256" key="2">
    <source>
        <dbReference type="ARBA" id="ARBA00022692"/>
    </source>
</evidence>
<dbReference type="AlphaFoldDB" id="A0A822YGL3"/>
<proteinExistence type="predicted"/>
<feature type="transmembrane region" description="Helical" evidence="6">
    <location>
        <begin position="84"/>
        <end position="110"/>
    </location>
</feature>
<dbReference type="GO" id="GO:0098542">
    <property type="term" value="P:defense response to other organism"/>
    <property type="evidence" value="ECO:0007669"/>
    <property type="project" value="InterPro"/>
</dbReference>
<dbReference type="PANTHER" id="PTHR31234">
    <property type="entry name" value="LATE EMBRYOGENESIS ABUNDANT (LEA) HYDROXYPROLINE-RICH GLYCOPROTEIN FAMILY"/>
    <property type="match status" value="1"/>
</dbReference>